<keyword evidence="1" id="KW-1133">Transmembrane helix</keyword>
<comment type="caution">
    <text evidence="2">The sequence shown here is derived from an EMBL/GenBank/DDBJ whole genome shotgun (WGS) entry which is preliminary data.</text>
</comment>
<evidence type="ECO:0000313" key="3">
    <source>
        <dbReference type="Proteomes" id="UP000541352"/>
    </source>
</evidence>
<keyword evidence="1" id="KW-0812">Transmembrane</keyword>
<dbReference type="AlphaFoldDB" id="A0A7W6EPW2"/>
<keyword evidence="1" id="KW-0472">Membrane</keyword>
<protein>
    <submittedName>
        <fullName evidence="2">CBS-domain-containing membrane protein</fullName>
    </submittedName>
</protein>
<reference evidence="2 3" key="1">
    <citation type="submission" date="2020-08" db="EMBL/GenBank/DDBJ databases">
        <title>Genomic Encyclopedia of Type Strains, Phase IV (KMG-IV): sequencing the most valuable type-strain genomes for metagenomic binning, comparative biology and taxonomic classification.</title>
        <authorList>
            <person name="Goeker M."/>
        </authorList>
    </citation>
    <scope>NUCLEOTIDE SEQUENCE [LARGE SCALE GENOMIC DNA]</scope>
    <source>
        <strain evidence="2 3">DSM 17976</strain>
    </source>
</reference>
<feature type="transmembrane region" description="Helical" evidence="1">
    <location>
        <begin position="12"/>
        <end position="31"/>
    </location>
</feature>
<name>A0A7W6EPW2_9BACT</name>
<gene>
    <name evidence="2" type="ORF">FHS57_001749</name>
</gene>
<dbReference type="RefSeq" id="WP_183972544.1">
    <property type="nucleotide sequence ID" value="NZ_JACIBY010000003.1"/>
</dbReference>
<sequence length="63" mass="7444">MELDKRRRWSKIAAIGMGFATLVSIFAGFYVEWNFPRILMVICFGASAVLYTYQYRQLQKEEE</sequence>
<evidence type="ECO:0000313" key="2">
    <source>
        <dbReference type="EMBL" id="MBB3837752.1"/>
    </source>
</evidence>
<organism evidence="2 3">
    <name type="scientific">Runella defluvii</name>
    <dbReference type="NCBI Taxonomy" id="370973"/>
    <lineage>
        <taxon>Bacteria</taxon>
        <taxon>Pseudomonadati</taxon>
        <taxon>Bacteroidota</taxon>
        <taxon>Cytophagia</taxon>
        <taxon>Cytophagales</taxon>
        <taxon>Spirosomataceae</taxon>
        <taxon>Runella</taxon>
    </lineage>
</organism>
<dbReference type="EMBL" id="JACIBY010000003">
    <property type="protein sequence ID" value="MBB3837752.1"/>
    <property type="molecule type" value="Genomic_DNA"/>
</dbReference>
<accession>A0A7W6EPW2</accession>
<evidence type="ECO:0000256" key="1">
    <source>
        <dbReference type="SAM" id="Phobius"/>
    </source>
</evidence>
<keyword evidence="3" id="KW-1185">Reference proteome</keyword>
<proteinExistence type="predicted"/>
<dbReference type="Proteomes" id="UP000541352">
    <property type="component" value="Unassembled WGS sequence"/>
</dbReference>
<feature type="transmembrane region" description="Helical" evidence="1">
    <location>
        <begin position="37"/>
        <end position="53"/>
    </location>
</feature>